<proteinExistence type="predicted"/>
<evidence type="ECO:0000256" key="1">
    <source>
        <dbReference type="SAM" id="Phobius"/>
    </source>
</evidence>
<dbReference type="EMBL" id="JAAGLQ010000169">
    <property type="protein sequence ID" value="NEA15537.1"/>
    <property type="molecule type" value="Genomic_DNA"/>
</dbReference>
<reference evidence="2 3" key="1">
    <citation type="submission" date="2020-01" db="EMBL/GenBank/DDBJ databases">
        <title>Insect and environment-associated Actinomycetes.</title>
        <authorList>
            <person name="Currrie C."/>
            <person name="Chevrette M."/>
            <person name="Carlson C."/>
            <person name="Stubbendieck R."/>
            <person name="Wendt-Pienkowski E."/>
        </authorList>
    </citation>
    <scope>NUCLEOTIDE SEQUENCE [LARGE SCALE GENOMIC DNA]</scope>
    <source>
        <strain evidence="2 3">SID11342</strain>
    </source>
</reference>
<gene>
    <name evidence="2" type="ORF">G3I29_08315</name>
</gene>
<keyword evidence="1" id="KW-0472">Membrane</keyword>
<dbReference type="RefSeq" id="WP_164343506.1">
    <property type="nucleotide sequence ID" value="NZ_JAAGLQ010000169.1"/>
</dbReference>
<comment type="caution">
    <text evidence="2">The sequence shown here is derived from an EMBL/GenBank/DDBJ whole genome shotgun (WGS) entry which is preliminary data.</text>
</comment>
<dbReference type="AlphaFoldDB" id="A0A6N9TW46"/>
<organism evidence="2 3">
    <name type="scientific">Streptomyces halstedii</name>
    <dbReference type="NCBI Taxonomy" id="1944"/>
    <lineage>
        <taxon>Bacteria</taxon>
        <taxon>Bacillati</taxon>
        <taxon>Actinomycetota</taxon>
        <taxon>Actinomycetes</taxon>
        <taxon>Kitasatosporales</taxon>
        <taxon>Streptomycetaceae</taxon>
        <taxon>Streptomyces</taxon>
    </lineage>
</organism>
<evidence type="ECO:0000313" key="3">
    <source>
        <dbReference type="Proteomes" id="UP000471293"/>
    </source>
</evidence>
<evidence type="ECO:0000313" key="2">
    <source>
        <dbReference type="EMBL" id="NEA15537.1"/>
    </source>
</evidence>
<dbReference type="Proteomes" id="UP000471293">
    <property type="component" value="Unassembled WGS sequence"/>
</dbReference>
<name>A0A6N9TW46_STRHA</name>
<keyword evidence="1" id="KW-0812">Transmembrane</keyword>
<accession>A0A6N9TW46</accession>
<feature type="transmembrane region" description="Helical" evidence="1">
    <location>
        <begin position="77"/>
        <end position="96"/>
    </location>
</feature>
<keyword evidence="1" id="KW-1133">Transmembrane helix</keyword>
<feature type="transmembrane region" description="Helical" evidence="1">
    <location>
        <begin position="102"/>
        <end position="119"/>
    </location>
</feature>
<sequence>MTETQTEHELHEKHQELVRALAREHALAATQESGDGVSDEIFDALVERAQTLMAYEKQMPALLAEPQRLRSQKVIFWSWRAQSAVAIALIIVFRLLGYSDGWYALVVPHLVGTFCGWRLEATVKNHLARRSASIALHAVGALLVLVVLGVLSPWFIVALLIGWAFVGTAVADEQGAGK</sequence>
<protein>
    <submittedName>
        <fullName evidence="2">Uncharacterized protein</fullName>
    </submittedName>
</protein>